<organism evidence="1 2">
    <name type="scientific">Candidatus Blautia faecigallinarum</name>
    <dbReference type="NCBI Taxonomy" id="2838488"/>
    <lineage>
        <taxon>Bacteria</taxon>
        <taxon>Bacillati</taxon>
        <taxon>Bacillota</taxon>
        <taxon>Clostridia</taxon>
        <taxon>Lachnospirales</taxon>
        <taxon>Lachnospiraceae</taxon>
        <taxon>Blautia</taxon>
    </lineage>
</organism>
<dbReference type="InterPro" id="IPR036390">
    <property type="entry name" value="WH_DNA-bd_sf"/>
</dbReference>
<dbReference type="Pfam" id="PF01475">
    <property type="entry name" value="FUR"/>
    <property type="match status" value="1"/>
</dbReference>
<dbReference type="InterPro" id="IPR036388">
    <property type="entry name" value="WH-like_DNA-bd_sf"/>
</dbReference>
<dbReference type="InterPro" id="IPR002481">
    <property type="entry name" value="FUR"/>
</dbReference>
<dbReference type="Proteomes" id="UP000824041">
    <property type="component" value="Unassembled WGS sequence"/>
</dbReference>
<dbReference type="GO" id="GO:0003700">
    <property type="term" value="F:DNA-binding transcription factor activity"/>
    <property type="evidence" value="ECO:0007669"/>
    <property type="project" value="InterPro"/>
</dbReference>
<evidence type="ECO:0000313" key="2">
    <source>
        <dbReference type="Proteomes" id="UP000824041"/>
    </source>
</evidence>
<dbReference type="GO" id="GO:0000976">
    <property type="term" value="F:transcription cis-regulatory region binding"/>
    <property type="evidence" value="ECO:0007669"/>
    <property type="project" value="TreeGrafter"/>
</dbReference>
<accession>A0A9D2ITV4</accession>
<sequence>MVQEAVRQNQKKHESANYHRTKMKKEMVLQKLKEQGCRITKQRLMLLDIILNEDCSCCKEIYYRAARQDPRIGSATVYRMVNTLEEIGAISRKNMYKISCGSACELEDACTIEMDNGTVHHLSAKAWNAVITAGLKAEGYIRGERIKTVEVQSCGCDS</sequence>
<dbReference type="SUPFAM" id="SSF46785">
    <property type="entry name" value="Winged helix' DNA-binding domain"/>
    <property type="match status" value="1"/>
</dbReference>
<dbReference type="GO" id="GO:0045892">
    <property type="term" value="P:negative regulation of DNA-templated transcription"/>
    <property type="evidence" value="ECO:0007669"/>
    <property type="project" value="TreeGrafter"/>
</dbReference>
<evidence type="ECO:0000313" key="1">
    <source>
        <dbReference type="EMBL" id="HIZ23293.1"/>
    </source>
</evidence>
<name>A0A9D2ITV4_9FIRM</name>
<comment type="caution">
    <text evidence="1">The sequence shown here is derived from an EMBL/GenBank/DDBJ whole genome shotgun (WGS) entry which is preliminary data.</text>
</comment>
<proteinExistence type="predicted"/>
<reference evidence="1" key="2">
    <citation type="submission" date="2021-04" db="EMBL/GenBank/DDBJ databases">
        <authorList>
            <person name="Gilroy R."/>
        </authorList>
    </citation>
    <scope>NUCLEOTIDE SEQUENCE</scope>
    <source>
        <strain evidence="1">14324</strain>
    </source>
</reference>
<dbReference type="Gene3D" id="1.10.10.10">
    <property type="entry name" value="Winged helix-like DNA-binding domain superfamily/Winged helix DNA-binding domain"/>
    <property type="match status" value="1"/>
</dbReference>
<dbReference type="GO" id="GO:1900376">
    <property type="term" value="P:regulation of secondary metabolite biosynthetic process"/>
    <property type="evidence" value="ECO:0007669"/>
    <property type="project" value="TreeGrafter"/>
</dbReference>
<dbReference type="PANTHER" id="PTHR33202">
    <property type="entry name" value="ZINC UPTAKE REGULATION PROTEIN"/>
    <property type="match status" value="1"/>
</dbReference>
<reference evidence="1" key="1">
    <citation type="journal article" date="2021" name="PeerJ">
        <title>Extensive microbial diversity within the chicken gut microbiome revealed by metagenomics and culture.</title>
        <authorList>
            <person name="Gilroy R."/>
            <person name="Ravi A."/>
            <person name="Getino M."/>
            <person name="Pursley I."/>
            <person name="Horton D.L."/>
            <person name="Alikhan N.F."/>
            <person name="Baker D."/>
            <person name="Gharbi K."/>
            <person name="Hall N."/>
            <person name="Watson M."/>
            <person name="Adriaenssens E.M."/>
            <person name="Foster-Nyarko E."/>
            <person name="Jarju S."/>
            <person name="Secka A."/>
            <person name="Antonio M."/>
            <person name="Oren A."/>
            <person name="Chaudhuri R.R."/>
            <person name="La Ragione R."/>
            <person name="Hildebrand F."/>
            <person name="Pallen M.J."/>
        </authorList>
    </citation>
    <scope>NUCLEOTIDE SEQUENCE</scope>
    <source>
        <strain evidence="1">14324</strain>
    </source>
</reference>
<dbReference type="GO" id="GO:0008270">
    <property type="term" value="F:zinc ion binding"/>
    <property type="evidence" value="ECO:0007669"/>
    <property type="project" value="TreeGrafter"/>
</dbReference>
<dbReference type="PANTHER" id="PTHR33202:SF7">
    <property type="entry name" value="FERRIC UPTAKE REGULATION PROTEIN"/>
    <property type="match status" value="1"/>
</dbReference>
<dbReference type="EMBL" id="DXBU01000145">
    <property type="protein sequence ID" value="HIZ23293.1"/>
    <property type="molecule type" value="Genomic_DNA"/>
</dbReference>
<gene>
    <name evidence="1" type="ORF">IAA21_10935</name>
</gene>
<protein>
    <submittedName>
        <fullName evidence="1">Transcriptional repressor</fullName>
    </submittedName>
</protein>
<dbReference type="AlphaFoldDB" id="A0A9D2ITV4"/>